<protein>
    <recommendedName>
        <fullName evidence="2">Lipoprotein</fullName>
    </recommendedName>
</protein>
<name>A0A644YS71_9ZZZZ</name>
<dbReference type="PROSITE" id="PS51257">
    <property type="entry name" value="PROKAR_LIPOPROTEIN"/>
    <property type="match status" value="1"/>
</dbReference>
<sequence>MKKILILLLVAALAASCTSSHKYLERQQFDMAIQKSAKKLMKNPDKDKQIDVLSRAWKAANTRDMERITYLKTTGQPEIWDEIFQIYSRMKWRQDIVRNLPQPVLSAIGYAYVDYTNETVNAQRNAAEFYYQKAMALMETGDRFSARQAYDHLLQTKRFFATYKDVDQQILRAQAMGTANVLFISRNNSGQIIPDGFLDEILKFSLGDIEGRFVKFYSSFDTSRQYHYKAVLNLTKVDVSPESVRELFYEESKEVQDGWTYVLDSHGNVMKDSLGNDIKIPKMVDITCRIHETQLHKQAIVGGYLDIYAADNTLLRSDPITAETFFDYAFATADGDKSILKDETKRKLANPPSGFPDSFKMIWDASSIVKNIAKDILVRNAYIFQ</sequence>
<evidence type="ECO:0000313" key="1">
    <source>
        <dbReference type="EMBL" id="MPM30828.1"/>
    </source>
</evidence>
<proteinExistence type="predicted"/>
<comment type="caution">
    <text evidence="1">The sequence shown here is derived from an EMBL/GenBank/DDBJ whole genome shotgun (WGS) entry which is preliminary data.</text>
</comment>
<reference evidence="1" key="1">
    <citation type="submission" date="2019-08" db="EMBL/GenBank/DDBJ databases">
        <authorList>
            <person name="Kucharzyk K."/>
            <person name="Murdoch R.W."/>
            <person name="Higgins S."/>
            <person name="Loffler F."/>
        </authorList>
    </citation>
    <scope>NUCLEOTIDE SEQUENCE</scope>
</reference>
<dbReference type="EMBL" id="VSSQ01005901">
    <property type="protein sequence ID" value="MPM30828.1"/>
    <property type="molecule type" value="Genomic_DNA"/>
</dbReference>
<dbReference type="AlphaFoldDB" id="A0A644YS71"/>
<evidence type="ECO:0008006" key="2">
    <source>
        <dbReference type="Google" id="ProtNLM"/>
    </source>
</evidence>
<accession>A0A644YS71</accession>
<gene>
    <name evidence="1" type="ORF">SDC9_77378</name>
</gene>
<organism evidence="1">
    <name type="scientific">bioreactor metagenome</name>
    <dbReference type="NCBI Taxonomy" id="1076179"/>
    <lineage>
        <taxon>unclassified sequences</taxon>
        <taxon>metagenomes</taxon>
        <taxon>ecological metagenomes</taxon>
    </lineage>
</organism>